<feature type="region of interest" description="Disordered" evidence="1">
    <location>
        <begin position="1"/>
        <end position="24"/>
    </location>
</feature>
<accession>A0A202EC64</accession>
<evidence type="ECO:0000256" key="1">
    <source>
        <dbReference type="SAM" id="MobiDB-lite"/>
    </source>
</evidence>
<dbReference type="InterPro" id="IPR006626">
    <property type="entry name" value="PbH1"/>
</dbReference>
<gene>
    <name evidence="3" type="ORF">B2G88_03045</name>
</gene>
<dbReference type="InterPro" id="IPR006311">
    <property type="entry name" value="TAT_signal"/>
</dbReference>
<keyword evidence="4" id="KW-1185">Reference proteome</keyword>
<dbReference type="EMBL" id="MWPH01000001">
    <property type="protein sequence ID" value="OVE85807.1"/>
    <property type="molecule type" value="Genomic_DNA"/>
</dbReference>
<feature type="domain" description="Ricin B lectin" evidence="2">
    <location>
        <begin position="415"/>
        <end position="552"/>
    </location>
</feature>
<dbReference type="Proteomes" id="UP000196084">
    <property type="component" value="Unassembled WGS sequence"/>
</dbReference>
<dbReference type="Pfam" id="PF14200">
    <property type="entry name" value="RicinB_lectin_2"/>
    <property type="match status" value="2"/>
</dbReference>
<dbReference type="AlphaFoldDB" id="A0A202EC64"/>
<dbReference type="Gene3D" id="2.80.10.50">
    <property type="match status" value="3"/>
</dbReference>
<evidence type="ECO:0000313" key="4">
    <source>
        <dbReference type="Proteomes" id="UP000196084"/>
    </source>
</evidence>
<dbReference type="CDD" id="cd00161">
    <property type="entry name" value="beta-trefoil_Ricin-like"/>
    <property type="match status" value="1"/>
</dbReference>
<dbReference type="PROSITE" id="PS51318">
    <property type="entry name" value="TAT"/>
    <property type="match status" value="1"/>
</dbReference>
<dbReference type="SMART" id="SM00710">
    <property type="entry name" value="PbH1"/>
    <property type="match status" value="5"/>
</dbReference>
<feature type="compositionally biased region" description="Basic and acidic residues" evidence="1">
    <location>
        <begin position="7"/>
        <end position="21"/>
    </location>
</feature>
<organism evidence="3 4">
    <name type="scientific">Natronolimnobius baerhuensis</name>
    <dbReference type="NCBI Taxonomy" id="253108"/>
    <lineage>
        <taxon>Archaea</taxon>
        <taxon>Methanobacteriati</taxon>
        <taxon>Methanobacteriota</taxon>
        <taxon>Stenosarchaea group</taxon>
        <taxon>Halobacteria</taxon>
        <taxon>Halobacteriales</taxon>
        <taxon>Natrialbaceae</taxon>
        <taxon>Natronolimnobius</taxon>
    </lineage>
</organism>
<name>A0A202EC64_9EURY</name>
<protein>
    <recommendedName>
        <fullName evidence="2">Ricin B lectin domain-containing protein</fullName>
    </recommendedName>
</protein>
<dbReference type="PROSITE" id="PS50231">
    <property type="entry name" value="RICIN_B_LECTIN"/>
    <property type="match status" value="1"/>
</dbReference>
<sequence>MADSDSLEERAVDRPTTEHSRAMSRRQTLAVLAAGLTTAGVATTATADSHEADVWSDGGTWYAEAHGSEVYSGSDYITAIQAAVDGLTDGRQSKETVIVWDSGTADLGGDTGVELPSYTVLDIRETMTVPGSGGVPIYADSVESIEIPTYSLEGSPDMGVQIQRASDVYFGDVTMDIDSGLGIRIDNAYETGNAVTTEDVTIDSATISGSGSHAVETYGVHDIDIGTVETEDTGGCGLLLNDTSSANVDLVDAIRADEGGGYAGFRCANDAGPNIHVDEVRASNCGRGVFTVSGSHGITIDHVDIDSCGSNLIQDSRDVEINGGSITDCGGEGVRIDSRSDDGHHHTRDVTIQYVDIHGNDYGVLETGPDTEENAILDNDFCDNGTDIETYASSTTVSGNTYCNSGGGGDGPISDGTYRITNVNSGNLLEVESAETEEGANVQQWSDTGCSCQHWHVSEEGDGIYTLENANSGHLLDVDALGTDEGDTLIQWSDTGGDNQRFVIEDVGGGEYRLENVNSGLVVDVYGGRTDDGDDVIQWSWSGDDNQRWTFEEV</sequence>
<dbReference type="SUPFAM" id="SSF50370">
    <property type="entry name" value="Ricin B-like lectins"/>
    <property type="match status" value="1"/>
</dbReference>
<evidence type="ECO:0000313" key="3">
    <source>
        <dbReference type="EMBL" id="OVE85807.1"/>
    </source>
</evidence>
<proteinExistence type="predicted"/>
<reference evidence="3 4" key="1">
    <citation type="submission" date="2017-02" db="EMBL/GenBank/DDBJ databases">
        <title>Natronthermophilus aegyptiacus gen. nov.,sp. nov., an aerobic, extremely halophilic alkalithermophilic archaeon isolated from the athalassohaline Wadi An Natrun, Egypt.</title>
        <authorList>
            <person name="Zhao B."/>
        </authorList>
    </citation>
    <scope>NUCLEOTIDE SEQUENCE [LARGE SCALE GENOMIC DNA]</scope>
    <source>
        <strain evidence="3 4">CGMCC 1.3597</strain>
    </source>
</reference>
<dbReference type="SUPFAM" id="SSF51126">
    <property type="entry name" value="Pectin lyase-like"/>
    <property type="match status" value="1"/>
</dbReference>
<dbReference type="InterPro" id="IPR000772">
    <property type="entry name" value="Ricin_B_lectin"/>
</dbReference>
<dbReference type="SMART" id="SM00458">
    <property type="entry name" value="RICIN"/>
    <property type="match status" value="1"/>
</dbReference>
<dbReference type="InterPro" id="IPR035992">
    <property type="entry name" value="Ricin_B-like_lectins"/>
</dbReference>
<evidence type="ECO:0000259" key="2">
    <source>
        <dbReference type="SMART" id="SM00458"/>
    </source>
</evidence>
<dbReference type="InterPro" id="IPR011050">
    <property type="entry name" value="Pectin_lyase_fold/virulence"/>
</dbReference>
<comment type="caution">
    <text evidence="3">The sequence shown here is derived from an EMBL/GenBank/DDBJ whole genome shotgun (WGS) entry which is preliminary data.</text>
</comment>